<evidence type="ECO:0000313" key="1">
    <source>
        <dbReference type="EMBL" id="TLP69362.1"/>
    </source>
</evidence>
<sequence>MTPELGIHFHVGPARITDGILNDRSIASIVKKANPSSYLVTNKEFKNSLRSSINAVSELDFRQSLHDPKTIGLLQRFENFQEIIFSQQAILGHPKSILNDSKILPGAEEKIGKITSIFAEHELTFHFTIANQYNYFRTLLDELGALELKKKISFQIPSWYEFFCRLLPHCDGANIVIWDFTLPNTLALPFVQSVLGLAPDQIPKDLQTKILENSCEHLKVSSIADRAVPIFTEEEGKLLSEMYRNDIINISNHPELTLIRPTKV</sequence>
<organism evidence="1 2">
    <name type="scientific">Parasedimentitalea maritima</name>
    <dbReference type="NCBI Taxonomy" id="2578117"/>
    <lineage>
        <taxon>Bacteria</taxon>
        <taxon>Pseudomonadati</taxon>
        <taxon>Pseudomonadota</taxon>
        <taxon>Alphaproteobacteria</taxon>
        <taxon>Rhodobacterales</taxon>
        <taxon>Paracoccaceae</taxon>
        <taxon>Parasedimentitalea</taxon>
    </lineage>
</organism>
<proteinExistence type="predicted"/>
<name>A0ABY2V1W5_9RHOB</name>
<dbReference type="Proteomes" id="UP000305041">
    <property type="component" value="Unassembled WGS sequence"/>
</dbReference>
<accession>A0ABY2V1W5</accession>
<protein>
    <recommendedName>
        <fullName evidence="3">Amidohydrolase-related domain-containing protein</fullName>
    </recommendedName>
</protein>
<dbReference type="EMBL" id="VAUA01000001">
    <property type="protein sequence ID" value="TLP69362.1"/>
    <property type="molecule type" value="Genomic_DNA"/>
</dbReference>
<evidence type="ECO:0008006" key="3">
    <source>
        <dbReference type="Google" id="ProtNLM"/>
    </source>
</evidence>
<keyword evidence="2" id="KW-1185">Reference proteome</keyword>
<evidence type="ECO:0000313" key="2">
    <source>
        <dbReference type="Proteomes" id="UP000305041"/>
    </source>
</evidence>
<reference evidence="1 2" key="1">
    <citation type="submission" date="2019-05" db="EMBL/GenBank/DDBJ databases">
        <title>Draft genome sequence of Pelagicola sp. DSW4-44.</title>
        <authorList>
            <person name="Oh J."/>
        </authorList>
    </citation>
    <scope>NUCLEOTIDE SEQUENCE [LARGE SCALE GENOMIC DNA]</scope>
    <source>
        <strain evidence="1 2">DSW4-44</strain>
    </source>
</reference>
<dbReference type="RefSeq" id="WP_138161593.1">
    <property type="nucleotide sequence ID" value="NZ_VAUA01000001.1"/>
</dbReference>
<gene>
    <name evidence="1" type="ORF">FEE96_03510</name>
</gene>
<comment type="caution">
    <text evidence="1">The sequence shown here is derived from an EMBL/GenBank/DDBJ whole genome shotgun (WGS) entry which is preliminary data.</text>
</comment>